<evidence type="ECO:0000256" key="6">
    <source>
        <dbReference type="RuleBase" id="RU363041"/>
    </source>
</evidence>
<protein>
    <recommendedName>
        <fullName evidence="6">Probable membrane transporter protein</fullName>
    </recommendedName>
</protein>
<feature type="transmembrane region" description="Helical" evidence="6">
    <location>
        <begin position="80"/>
        <end position="100"/>
    </location>
</feature>
<keyword evidence="6" id="KW-1003">Cell membrane</keyword>
<feature type="transmembrane region" description="Helical" evidence="6">
    <location>
        <begin position="214"/>
        <end position="234"/>
    </location>
</feature>
<feature type="transmembrane region" description="Helical" evidence="6">
    <location>
        <begin position="106"/>
        <end position="123"/>
    </location>
</feature>
<evidence type="ECO:0000256" key="2">
    <source>
        <dbReference type="ARBA" id="ARBA00009142"/>
    </source>
</evidence>
<name>A0A077NML9_XENBV</name>
<organism evidence="7 8">
    <name type="scientific">Xenorhabdus bovienii str. puntauvense</name>
    <dbReference type="NCBI Taxonomy" id="1398201"/>
    <lineage>
        <taxon>Bacteria</taxon>
        <taxon>Pseudomonadati</taxon>
        <taxon>Pseudomonadota</taxon>
        <taxon>Gammaproteobacteria</taxon>
        <taxon>Enterobacterales</taxon>
        <taxon>Morganellaceae</taxon>
        <taxon>Xenorhabdus</taxon>
    </lineage>
</organism>
<feature type="transmembrane region" description="Helical" evidence="6">
    <location>
        <begin position="184"/>
        <end position="202"/>
    </location>
</feature>
<keyword evidence="3 6" id="KW-0812">Transmembrane</keyword>
<evidence type="ECO:0000313" key="8">
    <source>
        <dbReference type="Proteomes" id="UP000028511"/>
    </source>
</evidence>
<dbReference type="InterPro" id="IPR002781">
    <property type="entry name" value="TM_pro_TauE-like"/>
</dbReference>
<comment type="subcellular location">
    <subcellularLocation>
        <location evidence="6">Cell membrane</location>
        <topology evidence="6">Multi-pass membrane protein</topology>
    </subcellularLocation>
    <subcellularLocation>
        <location evidence="1">Membrane</location>
        <topology evidence="1">Multi-pass membrane protein</topology>
    </subcellularLocation>
</comment>
<dbReference type="HOGENOM" id="CLU_045498_6_0_6"/>
<keyword evidence="5 6" id="KW-0472">Membrane</keyword>
<comment type="similarity">
    <text evidence="2 6">Belongs to the 4-toluene sulfonate uptake permease (TSUP) (TC 2.A.102) family.</text>
</comment>
<evidence type="ECO:0000313" key="7">
    <source>
        <dbReference type="EMBL" id="CDG98965.1"/>
    </source>
</evidence>
<sequence length="264" mass="29033">MYIDILIIISAFVGSILSGLFGGGAGLIFTPTIYLFLSYTNPNSSYIMQTSITTMIASLMISGLVAIVKHHKYKHIDWNVLKWSAPLIIMGSILGCFTITVASSQSVIYIFSLATIILAIRSTRKLISNNPQNNTNRDLGWSFRYIGGFLLGLISTLSGSASFAVPYYESIGLNIKKSIGTTTVVVWLYSVFVLIFMISLGLNKNNLPPGNIGFLNYNYLWLFIIPTIPGALLGAKLANILPERKLRISFTALLYFIGLSMLFS</sequence>
<evidence type="ECO:0000256" key="3">
    <source>
        <dbReference type="ARBA" id="ARBA00022692"/>
    </source>
</evidence>
<accession>A0A077NML9</accession>
<dbReference type="AlphaFoldDB" id="A0A077NML9"/>
<evidence type="ECO:0000256" key="1">
    <source>
        <dbReference type="ARBA" id="ARBA00004141"/>
    </source>
</evidence>
<keyword evidence="4 6" id="KW-1133">Transmembrane helix</keyword>
<feature type="transmembrane region" description="Helical" evidence="6">
    <location>
        <begin position="246"/>
        <end position="263"/>
    </location>
</feature>
<dbReference type="EMBL" id="CBSW010000271">
    <property type="protein sequence ID" value="CDG98965.1"/>
    <property type="molecule type" value="Genomic_DNA"/>
</dbReference>
<evidence type="ECO:0000256" key="4">
    <source>
        <dbReference type="ARBA" id="ARBA00022989"/>
    </source>
</evidence>
<proteinExistence type="inferred from homology"/>
<comment type="caution">
    <text evidence="7">The sequence shown here is derived from an EMBL/GenBank/DDBJ whole genome shotgun (WGS) entry which is preliminary data.</text>
</comment>
<feature type="transmembrane region" description="Helical" evidence="6">
    <location>
        <begin position="143"/>
        <end position="164"/>
    </location>
</feature>
<gene>
    <name evidence="7" type="ORF">XBP1_650047</name>
</gene>
<dbReference type="Proteomes" id="UP000028511">
    <property type="component" value="Unassembled WGS sequence"/>
</dbReference>
<reference evidence="7" key="1">
    <citation type="submission" date="2013-07" db="EMBL/GenBank/DDBJ databases">
        <title>Sub-species coevolution in mutualistic symbiosis.</title>
        <authorList>
            <person name="Murfin K."/>
            <person name="Klassen J."/>
            <person name="Lee M."/>
            <person name="Forst S."/>
            <person name="Stock P."/>
            <person name="Goodrich-Blair H."/>
        </authorList>
    </citation>
    <scope>NUCLEOTIDE SEQUENCE [LARGE SCALE GENOMIC DNA]</scope>
    <source>
        <strain evidence="7">Puntauvense</strain>
    </source>
</reference>
<dbReference type="GO" id="GO:0005886">
    <property type="term" value="C:plasma membrane"/>
    <property type="evidence" value="ECO:0007669"/>
    <property type="project" value="UniProtKB-SubCell"/>
</dbReference>
<feature type="transmembrane region" description="Helical" evidence="6">
    <location>
        <begin position="46"/>
        <end position="68"/>
    </location>
</feature>
<dbReference type="PANTHER" id="PTHR43483">
    <property type="entry name" value="MEMBRANE TRANSPORTER PROTEIN HI_0806-RELATED"/>
    <property type="match status" value="1"/>
</dbReference>
<evidence type="ECO:0000256" key="5">
    <source>
        <dbReference type="ARBA" id="ARBA00023136"/>
    </source>
</evidence>
<dbReference type="Pfam" id="PF01925">
    <property type="entry name" value="TauE"/>
    <property type="match status" value="1"/>
</dbReference>
<dbReference type="PANTHER" id="PTHR43483:SF3">
    <property type="entry name" value="MEMBRANE TRANSPORTER PROTEIN HI_0806-RELATED"/>
    <property type="match status" value="1"/>
</dbReference>
<feature type="transmembrane region" description="Helical" evidence="6">
    <location>
        <begin position="7"/>
        <end position="34"/>
    </location>
</feature>
<dbReference type="RefSeq" id="WP_038205067.1">
    <property type="nucleotide sequence ID" value="NZ_CAWLWN010000062.1"/>
</dbReference>